<dbReference type="SUPFAM" id="SSF51306">
    <property type="entry name" value="LexA/Signal peptidase"/>
    <property type="match status" value="1"/>
</dbReference>
<keyword evidence="7" id="KW-0812">Transmembrane</keyword>
<feature type="transmembrane region" description="Helical" evidence="7">
    <location>
        <begin position="42"/>
        <end position="75"/>
    </location>
</feature>
<feature type="transmembrane region" description="Helical" evidence="7">
    <location>
        <begin position="95"/>
        <end position="113"/>
    </location>
</feature>
<name>A0A220RZ07_9NEIS</name>
<feature type="active site" evidence="6">
    <location>
        <position position="178"/>
    </location>
</feature>
<comment type="similarity">
    <text evidence="2 7">Belongs to the peptidase S26 family.</text>
</comment>
<evidence type="ECO:0000313" key="10">
    <source>
        <dbReference type="Proteomes" id="UP000198238"/>
    </source>
</evidence>
<protein>
    <recommendedName>
        <fullName evidence="4 7">Signal peptidase I</fullName>
        <ecNumber evidence="3 7">3.4.21.89</ecNumber>
    </recommendedName>
</protein>
<comment type="catalytic activity">
    <reaction evidence="1 7">
        <text>Cleavage of hydrophobic, N-terminal signal or leader sequences from secreted and periplasmic proteins.</text>
        <dbReference type="EC" id="3.4.21.89"/>
    </reaction>
</comment>
<comment type="subcellular location">
    <subcellularLocation>
        <location evidence="7">Membrane</location>
        <topology evidence="7">Single-pass type II membrane protein</topology>
    </subcellularLocation>
</comment>
<evidence type="ECO:0000256" key="5">
    <source>
        <dbReference type="ARBA" id="ARBA00022801"/>
    </source>
</evidence>
<dbReference type="Proteomes" id="UP000198238">
    <property type="component" value="Chromosome"/>
</dbReference>
<dbReference type="PANTHER" id="PTHR43390">
    <property type="entry name" value="SIGNAL PEPTIDASE I"/>
    <property type="match status" value="1"/>
</dbReference>
<dbReference type="RefSeq" id="WP_089035162.1">
    <property type="nucleotide sequence ID" value="NZ_CP022278.1"/>
</dbReference>
<evidence type="ECO:0000259" key="8">
    <source>
        <dbReference type="Pfam" id="PF10502"/>
    </source>
</evidence>
<reference evidence="9 10" key="1">
    <citation type="submission" date="2017-06" db="EMBL/GenBank/DDBJ databases">
        <title>Neisseria chenwenguii sp. nov., isolated from the intestinal contents of Tibetan Plateau Pika in Yushu, Qinghai Province, China.</title>
        <authorList>
            <person name="Zhang G."/>
        </authorList>
    </citation>
    <scope>NUCLEOTIDE SEQUENCE [LARGE SCALE GENOMIC DNA]</scope>
    <source>
        <strain evidence="9 10">10023</strain>
    </source>
</reference>
<dbReference type="InterPro" id="IPR019757">
    <property type="entry name" value="Pept_S26A_signal_pept_1_Lys-AS"/>
</dbReference>
<dbReference type="PROSITE" id="PS00760">
    <property type="entry name" value="SPASE_I_2"/>
    <property type="match status" value="1"/>
</dbReference>
<dbReference type="GO" id="GO:0006465">
    <property type="term" value="P:signal peptide processing"/>
    <property type="evidence" value="ECO:0007669"/>
    <property type="project" value="InterPro"/>
</dbReference>
<comment type="caution">
    <text evidence="7">Lacks conserved residue(s) required for the propagation of feature annotation.</text>
</comment>
<proteinExistence type="inferred from homology"/>
<evidence type="ECO:0000256" key="6">
    <source>
        <dbReference type="PIRSR" id="PIRSR600223-1"/>
    </source>
</evidence>
<dbReference type="InterPro" id="IPR036286">
    <property type="entry name" value="LexA/Signal_pep-like_sf"/>
</dbReference>
<dbReference type="Gene3D" id="2.10.109.10">
    <property type="entry name" value="Umud Fragment, subunit A"/>
    <property type="match status" value="1"/>
</dbReference>
<dbReference type="PRINTS" id="PR00727">
    <property type="entry name" value="LEADERPTASE"/>
</dbReference>
<dbReference type="InterPro" id="IPR019758">
    <property type="entry name" value="Pept_S26A_signal_pept_1_CS"/>
</dbReference>
<feature type="transmembrane region" description="Helical" evidence="7">
    <location>
        <begin position="5"/>
        <end position="22"/>
    </location>
</feature>
<feature type="domain" description="Peptidase S26" evidence="8">
    <location>
        <begin position="94"/>
        <end position="315"/>
    </location>
</feature>
<keyword evidence="7" id="KW-0645">Protease</keyword>
<keyword evidence="5 7" id="KW-0378">Hydrolase</keyword>
<dbReference type="Pfam" id="PF10502">
    <property type="entry name" value="Peptidase_S26"/>
    <property type="match status" value="1"/>
</dbReference>
<keyword evidence="7" id="KW-1133">Transmembrane helix</keyword>
<dbReference type="CDD" id="cd06530">
    <property type="entry name" value="S26_SPase_I"/>
    <property type="match status" value="1"/>
</dbReference>
<dbReference type="KEGG" id="nei:BG910_00570"/>
<evidence type="ECO:0000256" key="2">
    <source>
        <dbReference type="ARBA" id="ARBA00009370"/>
    </source>
</evidence>
<organism evidence="9 10">
    <name type="scientific">Neisseria chenwenguii</name>
    <dbReference type="NCBI Taxonomy" id="1853278"/>
    <lineage>
        <taxon>Bacteria</taxon>
        <taxon>Pseudomonadati</taxon>
        <taxon>Pseudomonadota</taxon>
        <taxon>Betaproteobacteria</taxon>
        <taxon>Neisseriales</taxon>
        <taxon>Neisseriaceae</taxon>
        <taxon>Neisseria</taxon>
    </lineage>
</organism>
<dbReference type="EMBL" id="CP022278">
    <property type="protein sequence ID" value="ASK26439.1"/>
    <property type="molecule type" value="Genomic_DNA"/>
</dbReference>
<feature type="active site" evidence="6">
    <location>
        <position position="123"/>
    </location>
</feature>
<dbReference type="InterPro" id="IPR019533">
    <property type="entry name" value="Peptidase_S26"/>
</dbReference>
<gene>
    <name evidence="9" type="primary">lepB</name>
    <name evidence="9" type="ORF">BG910_00570</name>
</gene>
<evidence type="ECO:0000313" key="9">
    <source>
        <dbReference type="EMBL" id="ASK26439.1"/>
    </source>
</evidence>
<keyword evidence="10" id="KW-1185">Reference proteome</keyword>
<dbReference type="AlphaFoldDB" id="A0A220RZ07"/>
<evidence type="ECO:0000256" key="4">
    <source>
        <dbReference type="ARBA" id="ARBA00019232"/>
    </source>
</evidence>
<evidence type="ECO:0000256" key="1">
    <source>
        <dbReference type="ARBA" id="ARBA00000677"/>
    </source>
</evidence>
<dbReference type="PROSITE" id="PS00761">
    <property type="entry name" value="SPASE_I_3"/>
    <property type="match status" value="1"/>
</dbReference>
<dbReference type="NCBIfam" id="TIGR02227">
    <property type="entry name" value="sigpep_I_bact"/>
    <property type="match status" value="1"/>
</dbReference>
<accession>A0A220RZ07</accession>
<dbReference type="PANTHER" id="PTHR43390:SF1">
    <property type="entry name" value="CHLOROPLAST PROCESSING PEPTIDASE"/>
    <property type="match status" value="1"/>
</dbReference>
<keyword evidence="7" id="KW-0472">Membrane</keyword>
<dbReference type="GO" id="GO:0004252">
    <property type="term" value="F:serine-type endopeptidase activity"/>
    <property type="evidence" value="ECO:0007669"/>
    <property type="project" value="InterPro"/>
</dbReference>
<sequence>MSLNILYAAIAAFVAGLVLYAVSSKERNENGEWGSGLQWGYLMMMVGVFGVLSYFMSFTAVLLVFVAFTGVVWLVHKGRLKKDPNHIDRGHFTDYMSGFFPIILVVFVLRTFVAEPFQIPSSSMRPGLVVGDFILVNKFAYGIRTPVINNVLIETGKIEHGDVVVFNYPENPSINYIKRAVGLPGDVVEYKNKILSINGQAVGDQAEGAQSYAENTRQYGTVEIKTEAFREQIGSHSFQVLKMADQPSFIPQAVRPAFPYRENCEYAADGSSFKCTVPEGQYFMMGDNRDNSEDSRYWGFVSDKLVVGKAFFVWMNFGDFSRIGKSIQ</sequence>
<dbReference type="GO" id="GO:0016020">
    <property type="term" value="C:membrane"/>
    <property type="evidence" value="ECO:0007669"/>
    <property type="project" value="UniProtKB-SubCell"/>
</dbReference>
<dbReference type="EC" id="3.4.21.89" evidence="3 7"/>
<evidence type="ECO:0000256" key="3">
    <source>
        <dbReference type="ARBA" id="ARBA00013208"/>
    </source>
</evidence>
<dbReference type="GO" id="GO:0009003">
    <property type="term" value="F:signal peptidase activity"/>
    <property type="evidence" value="ECO:0007669"/>
    <property type="project" value="UniProtKB-EC"/>
</dbReference>
<dbReference type="InterPro" id="IPR000223">
    <property type="entry name" value="Pept_S26A_signal_pept_1"/>
</dbReference>
<evidence type="ECO:0000256" key="7">
    <source>
        <dbReference type="RuleBase" id="RU362042"/>
    </source>
</evidence>